<comment type="caution">
    <text evidence="6">The sequence shown here is derived from an EMBL/GenBank/DDBJ whole genome shotgun (WGS) entry which is preliminary data.</text>
</comment>
<dbReference type="CDD" id="cd17535">
    <property type="entry name" value="REC_NarL-like"/>
    <property type="match status" value="1"/>
</dbReference>
<dbReference type="InterPro" id="IPR039420">
    <property type="entry name" value="WalR-like"/>
</dbReference>
<keyword evidence="7" id="KW-1185">Reference proteome</keyword>
<dbReference type="Proteomes" id="UP000753376">
    <property type="component" value="Unassembled WGS sequence"/>
</dbReference>
<keyword evidence="1" id="KW-0597">Phosphoprotein</keyword>
<evidence type="ECO:0000256" key="3">
    <source>
        <dbReference type="PROSITE-ProRule" id="PRU00169"/>
    </source>
</evidence>
<evidence type="ECO:0000256" key="1">
    <source>
        <dbReference type="ARBA" id="ARBA00022553"/>
    </source>
</evidence>
<organism evidence="6 7">
    <name type="scientific">Marinobacter salexigens</name>
    <dbReference type="NCBI Taxonomy" id="1925763"/>
    <lineage>
        <taxon>Bacteria</taxon>
        <taxon>Pseudomonadati</taxon>
        <taxon>Pseudomonadota</taxon>
        <taxon>Gammaproteobacteria</taxon>
        <taxon>Pseudomonadales</taxon>
        <taxon>Marinobacteraceae</taxon>
        <taxon>Marinobacter</taxon>
    </lineage>
</organism>
<dbReference type="InterPro" id="IPR000792">
    <property type="entry name" value="Tscrpt_reg_LuxR_C"/>
</dbReference>
<evidence type="ECO:0000259" key="4">
    <source>
        <dbReference type="PROSITE" id="PS50043"/>
    </source>
</evidence>
<evidence type="ECO:0000313" key="7">
    <source>
        <dbReference type="Proteomes" id="UP000753376"/>
    </source>
</evidence>
<dbReference type="SMART" id="SM00448">
    <property type="entry name" value="REC"/>
    <property type="match status" value="1"/>
</dbReference>
<dbReference type="PROSITE" id="PS00622">
    <property type="entry name" value="HTH_LUXR_1"/>
    <property type="match status" value="1"/>
</dbReference>
<dbReference type="InterPro" id="IPR001789">
    <property type="entry name" value="Sig_transdc_resp-reg_receiver"/>
</dbReference>
<evidence type="ECO:0000259" key="5">
    <source>
        <dbReference type="PROSITE" id="PS50110"/>
    </source>
</evidence>
<dbReference type="Pfam" id="PF00196">
    <property type="entry name" value="GerE"/>
    <property type="match status" value="1"/>
</dbReference>
<dbReference type="Pfam" id="PF00072">
    <property type="entry name" value="Response_reg"/>
    <property type="match status" value="1"/>
</dbReference>
<dbReference type="PANTHER" id="PTHR43214:SF43">
    <property type="entry name" value="TWO-COMPONENT RESPONSE REGULATOR"/>
    <property type="match status" value="1"/>
</dbReference>
<dbReference type="CDD" id="cd06170">
    <property type="entry name" value="LuxR_C_like"/>
    <property type="match status" value="1"/>
</dbReference>
<reference evidence="6 7" key="1">
    <citation type="submission" date="2021-05" db="EMBL/GenBank/DDBJ databases">
        <title>Draft genomes of bacteria isolated from model marine particles.</title>
        <authorList>
            <person name="Datta M.S."/>
            <person name="Schwartzman J.A."/>
            <person name="Enke T.N."/>
            <person name="Saavedra J."/>
            <person name="Cermak N."/>
            <person name="Cordero O.X."/>
        </authorList>
    </citation>
    <scope>NUCLEOTIDE SEQUENCE [LARGE SCALE GENOMIC DNA]</scope>
    <source>
        <strain evidence="6 7">D2M19</strain>
    </source>
</reference>
<feature type="domain" description="HTH luxR-type" evidence="4">
    <location>
        <begin position="146"/>
        <end position="211"/>
    </location>
</feature>
<feature type="domain" description="Response regulatory" evidence="5">
    <location>
        <begin position="2"/>
        <end position="118"/>
    </location>
</feature>
<dbReference type="InterPro" id="IPR058245">
    <property type="entry name" value="NreC/VraR/RcsB-like_REC"/>
</dbReference>
<dbReference type="PANTHER" id="PTHR43214">
    <property type="entry name" value="TWO-COMPONENT RESPONSE REGULATOR"/>
    <property type="match status" value="1"/>
</dbReference>
<dbReference type="EMBL" id="JAHKPV010000017">
    <property type="protein sequence ID" value="MBU2874201.1"/>
    <property type="molecule type" value="Genomic_DNA"/>
</dbReference>
<keyword evidence="2" id="KW-0238">DNA-binding</keyword>
<sequence length="227" mass="24528">MKVVLADGQRLVRDATACLLRSTMPGIIVMTAESGAQAINEYADHAPDVLITEMLLPDYSGLELCRRIHQRWRRANVLFLTSMEDAGLVKQALGLGAQGYISKNCSCTELTKAIEKAACGEVYLEHDLATQMAMVQSGRNCLKNTVGNKLTEMTQRELEVLILTARGVPNKTIAERLNISVKTVANHLSALKNKLEISSSLGLLHFAVDSGLVEVGAAGSESPACFN</sequence>
<evidence type="ECO:0000256" key="2">
    <source>
        <dbReference type="ARBA" id="ARBA00023125"/>
    </source>
</evidence>
<dbReference type="PROSITE" id="PS50043">
    <property type="entry name" value="HTH_LUXR_2"/>
    <property type="match status" value="1"/>
</dbReference>
<accession>A0ABS6A863</accession>
<gene>
    <name evidence="6" type="ORF">KO508_09300</name>
</gene>
<dbReference type="RefSeq" id="WP_216008049.1">
    <property type="nucleotide sequence ID" value="NZ_JAHKPV010000017.1"/>
</dbReference>
<comment type="caution">
    <text evidence="3">Lacks conserved residue(s) required for the propagation of feature annotation.</text>
</comment>
<proteinExistence type="predicted"/>
<dbReference type="PROSITE" id="PS50110">
    <property type="entry name" value="RESPONSE_REGULATORY"/>
    <property type="match status" value="1"/>
</dbReference>
<name>A0ABS6A863_9GAMM</name>
<evidence type="ECO:0000313" key="6">
    <source>
        <dbReference type="EMBL" id="MBU2874201.1"/>
    </source>
</evidence>
<protein>
    <submittedName>
        <fullName evidence="6">Response regulator transcription factor</fullName>
    </submittedName>
</protein>
<dbReference type="SMART" id="SM00421">
    <property type="entry name" value="HTH_LUXR"/>
    <property type="match status" value="1"/>
</dbReference>